<dbReference type="Proteomes" id="UP000029981">
    <property type="component" value="Chromosome 4"/>
</dbReference>
<reference evidence="1 2" key="3">
    <citation type="journal article" date="2010" name="BMC Genomics">
        <title>Transcriptome sequencing and comparative analysis of cucumber flowers with different sex types.</title>
        <authorList>
            <person name="Guo S."/>
            <person name="Zheng Y."/>
            <person name="Joung J.G."/>
            <person name="Liu S."/>
            <person name="Zhang Z."/>
            <person name="Crasta O.R."/>
            <person name="Sobral B.W."/>
            <person name="Xu Y."/>
            <person name="Huang S."/>
            <person name="Fei Z."/>
        </authorList>
    </citation>
    <scope>NUCLEOTIDE SEQUENCE [LARGE SCALE GENOMIC DNA]</scope>
    <source>
        <strain evidence="2">cv. 9930</strain>
    </source>
</reference>
<protein>
    <submittedName>
        <fullName evidence="1">Uncharacterized protein</fullName>
    </submittedName>
</protein>
<evidence type="ECO:0000313" key="1">
    <source>
        <dbReference type="EMBL" id="KGN53674.1"/>
    </source>
</evidence>
<evidence type="ECO:0000313" key="2">
    <source>
        <dbReference type="Proteomes" id="UP000029981"/>
    </source>
</evidence>
<name>A0A0A0KXU9_CUCSA</name>
<dbReference type="AlphaFoldDB" id="A0A0A0KXU9"/>
<sequence length="116" mass="13081">MQLLALKLLVARTTFSKVRETPISVKTVTSFLIDPRTLDLEFHFRVYRNRIIKAIRTETMAEAEVMDAISMELKLPPPLVWGATPDGEAAKPLGSPTEPCISDEGTAKEYIWHGRR</sequence>
<reference evidence="1 2" key="1">
    <citation type="journal article" date="2009" name="Nat. Genet.">
        <title>The genome of the cucumber, Cucumis sativus L.</title>
        <authorList>
            <person name="Huang S."/>
            <person name="Li R."/>
            <person name="Zhang Z."/>
            <person name="Li L."/>
            <person name="Gu X."/>
            <person name="Fan W."/>
            <person name="Lucas W.J."/>
            <person name="Wang X."/>
            <person name="Xie B."/>
            <person name="Ni P."/>
            <person name="Ren Y."/>
            <person name="Zhu H."/>
            <person name="Li J."/>
            <person name="Lin K."/>
            <person name="Jin W."/>
            <person name="Fei Z."/>
            <person name="Li G."/>
            <person name="Staub J."/>
            <person name="Kilian A."/>
            <person name="van der Vossen E.A."/>
            <person name="Wu Y."/>
            <person name="Guo J."/>
            <person name="He J."/>
            <person name="Jia Z."/>
            <person name="Ren Y."/>
            <person name="Tian G."/>
            <person name="Lu Y."/>
            <person name="Ruan J."/>
            <person name="Qian W."/>
            <person name="Wang M."/>
            <person name="Huang Q."/>
            <person name="Li B."/>
            <person name="Xuan Z."/>
            <person name="Cao J."/>
            <person name="Asan"/>
            <person name="Wu Z."/>
            <person name="Zhang J."/>
            <person name="Cai Q."/>
            <person name="Bai Y."/>
            <person name="Zhao B."/>
            <person name="Han Y."/>
            <person name="Li Y."/>
            <person name="Li X."/>
            <person name="Wang S."/>
            <person name="Shi Q."/>
            <person name="Liu S."/>
            <person name="Cho W.K."/>
            <person name="Kim J.Y."/>
            <person name="Xu Y."/>
            <person name="Heller-Uszynska K."/>
            <person name="Miao H."/>
            <person name="Cheng Z."/>
            <person name="Zhang S."/>
            <person name="Wu J."/>
            <person name="Yang Y."/>
            <person name="Kang H."/>
            <person name="Li M."/>
            <person name="Liang H."/>
            <person name="Ren X."/>
            <person name="Shi Z."/>
            <person name="Wen M."/>
            <person name="Jian M."/>
            <person name="Yang H."/>
            <person name="Zhang G."/>
            <person name="Yang Z."/>
            <person name="Chen R."/>
            <person name="Liu S."/>
            <person name="Li J."/>
            <person name="Ma L."/>
            <person name="Liu H."/>
            <person name="Zhou Y."/>
            <person name="Zhao J."/>
            <person name="Fang X."/>
            <person name="Li G."/>
            <person name="Fang L."/>
            <person name="Li Y."/>
            <person name="Liu D."/>
            <person name="Zheng H."/>
            <person name="Zhang Y."/>
            <person name="Qin N."/>
            <person name="Li Z."/>
            <person name="Yang G."/>
            <person name="Yang S."/>
            <person name="Bolund L."/>
            <person name="Kristiansen K."/>
            <person name="Zheng H."/>
            <person name="Li S."/>
            <person name="Zhang X."/>
            <person name="Yang H."/>
            <person name="Wang J."/>
            <person name="Sun R."/>
            <person name="Zhang B."/>
            <person name="Jiang S."/>
            <person name="Wang J."/>
            <person name="Du Y."/>
            <person name="Li S."/>
        </authorList>
    </citation>
    <scope>NUCLEOTIDE SEQUENCE [LARGE SCALE GENOMIC DNA]</scope>
    <source>
        <strain evidence="2">cv. 9930</strain>
    </source>
</reference>
<gene>
    <name evidence="1" type="ORF">Csa_4G099765</name>
</gene>
<reference evidence="1 2" key="2">
    <citation type="journal article" date="2009" name="PLoS ONE">
        <title>An integrated genetic and cytogenetic map of the cucumber genome.</title>
        <authorList>
            <person name="Ren Y."/>
            <person name="Zhang Z."/>
            <person name="Liu J."/>
            <person name="Staub J.E."/>
            <person name="Han Y."/>
            <person name="Cheng Z."/>
            <person name="Li X."/>
            <person name="Lu J."/>
            <person name="Miao H."/>
            <person name="Kang H."/>
            <person name="Xie B."/>
            <person name="Gu X."/>
            <person name="Wang X."/>
            <person name="Du Y."/>
            <person name="Jin W."/>
            <person name="Huang S."/>
        </authorList>
    </citation>
    <scope>NUCLEOTIDE SEQUENCE [LARGE SCALE GENOMIC DNA]</scope>
    <source>
        <strain evidence="2">cv. 9930</strain>
    </source>
</reference>
<dbReference type="Gramene" id="KGN53674">
    <property type="protein sequence ID" value="KGN53674"/>
    <property type="gene ID" value="Csa_4G099765"/>
</dbReference>
<organism evidence="1 2">
    <name type="scientific">Cucumis sativus</name>
    <name type="common">Cucumber</name>
    <dbReference type="NCBI Taxonomy" id="3659"/>
    <lineage>
        <taxon>Eukaryota</taxon>
        <taxon>Viridiplantae</taxon>
        <taxon>Streptophyta</taxon>
        <taxon>Embryophyta</taxon>
        <taxon>Tracheophyta</taxon>
        <taxon>Spermatophyta</taxon>
        <taxon>Magnoliopsida</taxon>
        <taxon>eudicotyledons</taxon>
        <taxon>Gunneridae</taxon>
        <taxon>Pentapetalae</taxon>
        <taxon>rosids</taxon>
        <taxon>fabids</taxon>
        <taxon>Cucurbitales</taxon>
        <taxon>Cucurbitaceae</taxon>
        <taxon>Benincaseae</taxon>
        <taxon>Cucumis</taxon>
    </lineage>
</organism>
<keyword evidence="2" id="KW-1185">Reference proteome</keyword>
<reference evidence="1 2" key="4">
    <citation type="journal article" date="2011" name="BMC Genomics">
        <title>RNA-Seq improves annotation of protein-coding genes in the cucumber genome.</title>
        <authorList>
            <person name="Li Z."/>
            <person name="Zhang Z."/>
            <person name="Yan P."/>
            <person name="Huang S."/>
            <person name="Fei Z."/>
            <person name="Lin K."/>
        </authorList>
    </citation>
    <scope>NUCLEOTIDE SEQUENCE [LARGE SCALE GENOMIC DNA]</scope>
    <source>
        <strain evidence="2">cv. 9930</strain>
    </source>
</reference>
<proteinExistence type="predicted"/>
<accession>A0A0A0KXU9</accession>
<dbReference type="EMBL" id="CM002925">
    <property type="protein sequence ID" value="KGN53674.1"/>
    <property type="molecule type" value="Genomic_DNA"/>
</dbReference>